<evidence type="ECO:0000313" key="1">
    <source>
        <dbReference type="EMBL" id="KAK9694971.1"/>
    </source>
</evidence>
<evidence type="ECO:0000313" key="2">
    <source>
        <dbReference type="Proteomes" id="UP001458880"/>
    </source>
</evidence>
<dbReference type="EMBL" id="JASPKY010000496">
    <property type="protein sequence ID" value="KAK9694971.1"/>
    <property type="molecule type" value="Genomic_DNA"/>
</dbReference>
<protein>
    <submittedName>
        <fullName evidence="1">Uncharacterized protein</fullName>
    </submittedName>
</protein>
<name>A0AAW1IXN4_POPJA</name>
<sequence>MGKRFADGHIKGVPKASFYSSDFFQDISNHQFNNSLEHIRFRRVGEYLLNEKYFLTGTLDNGVEIIKGVSGSRFHLLLYSI</sequence>
<comment type="caution">
    <text evidence="1">The sequence shown here is derived from an EMBL/GenBank/DDBJ whole genome shotgun (WGS) entry which is preliminary data.</text>
</comment>
<dbReference type="AlphaFoldDB" id="A0AAW1IXN4"/>
<proteinExistence type="predicted"/>
<dbReference type="Proteomes" id="UP001458880">
    <property type="component" value="Unassembled WGS sequence"/>
</dbReference>
<keyword evidence="2" id="KW-1185">Reference proteome</keyword>
<accession>A0AAW1IXN4</accession>
<reference evidence="1 2" key="1">
    <citation type="journal article" date="2024" name="BMC Genomics">
        <title>De novo assembly and annotation of Popillia japonica's genome with initial clues to its potential as an invasive pest.</title>
        <authorList>
            <person name="Cucini C."/>
            <person name="Boschi S."/>
            <person name="Funari R."/>
            <person name="Cardaioli E."/>
            <person name="Iannotti N."/>
            <person name="Marturano G."/>
            <person name="Paoli F."/>
            <person name="Bruttini M."/>
            <person name="Carapelli A."/>
            <person name="Frati F."/>
            <person name="Nardi F."/>
        </authorList>
    </citation>
    <scope>NUCLEOTIDE SEQUENCE [LARGE SCALE GENOMIC DNA]</scope>
    <source>
        <strain evidence="1">DMR45628</strain>
    </source>
</reference>
<organism evidence="1 2">
    <name type="scientific">Popillia japonica</name>
    <name type="common">Japanese beetle</name>
    <dbReference type="NCBI Taxonomy" id="7064"/>
    <lineage>
        <taxon>Eukaryota</taxon>
        <taxon>Metazoa</taxon>
        <taxon>Ecdysozoa</taxon>
        <taxon>Arthropoda</taxon>
        <taxon>Hexapoda</taxon>
        <taxon>Insecta</taxon>
        <taxon>Pterygota</taxon>
        <taxon>Neoptera</taxon>
        <taxon>Endopterygota</taxon>
        <taxon>Coleoptera</taxon>
        <taxon>Polyphaga</taxon>
        <taxon>Scarabaeiformia</taxon>
        <taxon>Scarabaeidae</taxon>
        <taxon>Rutelinae</taxon>
        <taxon>Popillia</taxon>
    </lineage>
</organism>
<gene>
    <name evidence="1" type="ORF">QE152_g33177</name>
</gene>